<protein>
    <submittedName>
        <fullName evidence="6">Transcriptional regulator, TetR family</fullName>
    </submittedName>
</protein>
<evidence type="ECO:0000313" key="7">
    <source>
        <dbReference type="Proteomes" id="UP000005096"/>
    </source>
</evidence>
<dbReference type="eggNOG" id="COG1309">
    <property type="taxonomic scope" value="Bacteria"/>
</dbReference>
<evidence type="ECO:0000256" key="4">
    <source>
        <dbReference type="PROSITE-ProRule" id="PRU00335"/>
    </source>
</evidence>
<dbReference type="PROSITE" id="PS50977">
    <property type="entry name" value="HTH_TETR_2"/>
    <property type="match status" value="1"/>
</dbReference>
<name>E3CUZ6_9BACT</name>
<sequence length="203" mass="23262">MMVDRLKEAALELFAWRGYEGTSLTGVAGAVGIKKPSIYAHYGSKMDLFLSVAGWVSREYRQFWDRSLKEAEGMRGDEVPLFLFQRVVGFFSQDPARLAFFLRLWVFPPDDDPELESALDILRENNRRIVETVTGIVRRGVESRLFREVDPEAATHLIFCLLDGYLLRTLRPLEYDYTAELPRLLDLLMEGLRAPGERGGEAR</sequence>
<dbReference type="STRING" id="584708.Apau_0725"/>
<evidence type="ECO:0000256" key="3">
    <source>
        <dbReference type="ARBA" id="ARBA00023163"/>
    </source>
</evidence>
<dbReference type="RefSeq" id="WP_006300317.1">
    <property type="nucleotide sequence ID" value="NZ_CM001022.1"/>
</dbReference>
<dbReference type="InterPro" id="IPR001647">
    <property type="entry name" value="HTH_TetR"/>
</dbReference>
<dbReference type="PANTHER" id="PTHR30055:SF234">
    <property type="entry name" value="HTH-TYPE TRANSCRIPTIONAL REGULATOR BETI"/>
    <property type="match status" value="1"/>
</dbReference>
<keyword evidence="1" id="KW-0805">Transcription regulation</keyword>
<dbReference type="HOGENOM" id="CLU_069356_12_3_0"/>
<dbReference type="GO" id="GO:0000976">
    <property type="term" value="F:transcription cis-regulatory region binding"/>
    <property type="evidence" value="ECO:0007669"/>
    <property type="project" value="TreeGrafter"/>
</dbReference>
<evidence type="ECO:0000313" key="6">
    <source>
        <dbReference type="EMBL" id="EFQ23153.1"/>
    </source>
</evidence>
<dbReference type="Gene3D" id="1.10.357.10">
    <property type="entry name" value="Tetracycline Repressor, domain 2"/>
    <property type="match status" value="1"/>
</dbReference>
<dbReference type="Gene3D" id="1.10.10.60">
    <property type="entry name" value="Homeodomain-like"/>
    <property type="match status" value="1"/>
</dbReference>
<dbReference type="Proteomes" id="UP000005096">
    <property type="component" value="Chromosome"/>
</dbReference>
<dbReference type="PRINTS" id="PR00455">
    <property type="entry name" value="HTHTETR"/>
</dbReference>
<evidence type="ECO:0000256" key="2">
    <source>
        <dbReference type="ARBA" id="ARBA00023125"/>
    </source>
</evidence>
<dbReference type="GO" id="GO:0003700">
    <property type="term" value="F:DNA-binding transcription factor activity"/>
    <property type="evidence" value="ECO:0007669"/>
    <property type="project" value="TreeGrafter"/>
</dbReference>
<dbReference type="InterPro" id="IPR036271">
    <property type="entry name" value="Tet_transcr_reg_TetR-rel_C_sf"/>
</dbReference>
<feature type="DNA-binding region" description="H-T-H motif" evidence="4">
    <location>
        <begin position="23"/>
        <end position="42"/>
    </location>
</feature>
<keyword evidence="7" id="KW-1185">Reference proteome</keyword>
<accession>E3CUZ6</accession>
<dbReference type="PANTHER" id="PTHR30055">
    <property type="entry name" value="HTH-TYPE TRANSCRIPTIONAL REGULATOR RUTR"/>
    <property type="match status" value="1"/>
</dbReference>
<keyword evidence="3" id="KW-0804">Transcription</keyword>
<proteinExistence type="predicted"/>
<dbReference type="AlphaFoldDB" id="E3CUZ6"/>
<reference evidence="6 7" key="1">
    <citation type="journal article" date="2010" name="Stand. Genomic Sci.">
        <title>Non-contiguous finished genome sequence of Aminomonas paucivorans type strain (GLU-3).</title>
        <authorList>
            <person name="Pitluck S."/>
            <person name="Yasawong M."/>
            <person name="Held B."/>
            <person name="Lapidus A."/>
            <person name="Nolan M."/>
            <person name="Copeland A."/>
            <person name="Lucas S."/>
            <person name="Del Rio T.G."/>
            <person name="Tice H."/>
            <person name="Cheng J.F."/>
            <person name="Chertkov O."/>
            <person name="Goodwin L."/>
            <person name="Tapia R."/>
            <person name="Han C."/>
            <person name="Liolios K."/>
            <person name="Ivanova N."/>
            <person name="Mavromatis K."/>
            <person name="Ovchinnikova G."/>
            <person name="Pati A."/>
            <person name="Chen A."/>
            <person name="Palaniappan K."/>
            <person name="Land M."/>
            <person name="Hauser L."/>
            <person name="Chang Y.J."/>
            <person name="Jeffries C.D."/>
            <person name="Pukall R."/>
            <person name="Spring S."/>
            <person name="Rohde M."/>
            <person name="Sikorski J."/>
            <person name="Goker M."/>
            <person name="Woyke T."/>
            <person name="Bristow J."/>
            <person name="Eisen J.A."/>
            <person name="Markowitz V."/>
            <person name="Hugenholtz P."/>
            <person name="Kyrpides N.C."/>
            <person name="Klenk H.P."/>
        </authorList>
    </citation>
    <scope>NUCLEOTIDE SEQUENCE [LARGE SCALE GENOMIC DNA]</scope>
    <source>
        <strain evidence="6 7">DSM 12260</strain>
    </source>
</reference>
<dbReference type="EMBL" id="CM001022">
    <property type="protein sequence ID" value="EFQ23153.1"/>
    <property type="molecule type" value="Genomic_DNA"/>
</dbReference>
<organism evidence="6 7">
    <name type="scientific">Aminomonas paucivorans DSM 12260</name>
    <dbReference type="NCBI Taxonomy" id="584708"/>
    <lineage>
        <taxon>Bacteria</taxon>
        <taxon>Thermotogati</taxon>
        <taxon>Synergistota</taxon>
        <taxon>Synergistia</taxon>
        <taxon>Synergistales</taxon>
        <taxon>Synergistaceae</taxon>
        <taxon>Aminomonas</taxon>
    </lineage>
</organism>
<dbReference type="SUPFAM" id="SSF46689">
    <property type="entry name" value="Homeodomain-like"/>
    <property type="match status" value="1"/>
</dbReference>
<feature type="domain" description="HTH tetR-type" evidence="5">
    <location>
        <begin position="1"/>
        <end position="60"/>
    </location>
</feature>
<gene>
    <name evidence="6" type="ORF">Apau_0725</name>
</gene>
<dbReference type="Pfam" id="PF00440">
    <property type="entry name" value="TetR_N"/>
    <property type="match status" value="1"/>
</dbReference>
<evidence type="ECO:0000259" key="5">
    <source>
        <dbReference type="PROSITE" id="PS50977"/>
    </source>
</evidence>
<dbReference type="SUPFAM" id="SSF48498">
    <property type="entry name" value="Tetracyclin repressor-like, C-terminal domain"/>
    <property type="match status" value="1"/>
</dbReference>
<evidence type="ECO:0000256" key="1">
    <source>
        <dbReference type="ARBA" id="ARBA00023015"/>
    </source>
</evidence>
<dbReference type="PaxDb" id="584708-Apau_0725"/>
<dbReference type="InterPro" id="IPR009057">
    <property type="entry name" value="Homeodomain-like_sf"/>
</dbReference>
<dbReference type="InterPro" id="IPR050109">
    <property type="entry name" value="HTH-type_TetR-like_transc_reg"/>
</dbReference>
<keyword evidence="2 4" id="KW-0238">DNA-binding</keyword>